<comment type="subcellular location">
    <subcellularLocation>
        <location evidence="1 6">Nucleus</location>
    </subcellularLocation>
</comment>
<evidence type="ECO:0000256" key="3">
    <source>
        <dbReference type="ARBA" id="ARBA00018596"/>
    </source>
</evidence>
<protein>
    <recommendedName>
        <fullName evidence="3 6">DNA polymerase alpha subunit B</fullName>
    </recommendedName>
</protein>
<evidence type="ECO:0000256" key="5">
    <source>
        <dbReference type="ARBA" id="ARBA00023242"/>
    </source>
</evidence>
<dbReference type="Pfam" id="PF04042">
    <property type="entry name" value="DNA_pol_E_B"/>
    <property type="match status" value="1"/>
</dbReference>
<evidence type="ECO:0000313" key="11">
    <source>
        <dbReference type="Proteomes" id="UP001321760"/>
    </source>
</evidence>
<dbReference type="PIRSF" id="PIRSF018300">
    <property type="entry name" value="DNA_pol_alph_2"/>
    <property type="match status" value="1"/>
</dbReference>
<evidence type="ECO:0000256" key="1">
    <source>
        <dbReference type="ARBA" id="ARBA00004123"/>
    </source>
</evidence>
<gene>
    <name evidence="10" type="ORF">QBC34DRAFT_447392</name>
</gene>
<dbReference type="GO" id="GO:0006270">
    <property type="term" value="P:DNA replication initiation"/>
    <property type="evidence" value="ECO:0007669"/>
    <property type="project" value="TreeGrafter"/>
</dbReference>
<evidence type="ECO:0000259" key="8">
    <source>
        <dbReference type="Pfam" id="PF04042"/>
    </source>
</evidence>
<keyword evidence="4 6" id="KW-0235">DNA replication</keyword>
<evidence type="ECO:0000256" key="7">
    <source>
        <dbReference type="SAM" id="MobiDB-lite"/>
    </source>
</evidence>
<reference evidence="10" key="2">
    <citation type="submission" date="2023-05" db="EMBL/GenBank/DDBJ databases">
        <authorList>
            <consortium name="Lawrence Berkeley National Laboratory"/>
            <person name="Steindorff A."/>
            <person name="Hensen N."/>
            <person name="Bonometti L."/>
            <person name="Westerberg I."/>
            <person name="Brannstrom I.O."/>
            <person name="Guillou S."/>
            <person name="Cros-Aarteil S."/>
            <person name="Calhoun S."/>
            <person name="Haridas S."/>
            <person name="Kuo A."/>
            <person name="Mondo S."/>
            <person name="Pangilinan J."/>
            <person name="Riley R."/>
            <person name="Labutti K."/>
            <person name="Andreopoulos B."/>
            <person name="Lipzen A."/>
            <person name="Chen C."/>
            <person name="Yanf M."/>
            <person name="Daum C."/>
            <person name="Ng V."/>
            <person name="Clum A."/>
            <person name="Ohm R."/>
            <person name="Martin F."/>
            <person name="Silar P."/>
            <person name="Natvig D."/>
            <person name="Lalanne C."/>
            <person name="Gautier V."/>
            <person name="Ament-Velasquez S.L."/>
            <person name="Kruys A."/>
            <person name="Hutchinson M.I."/>
            <person name="Powell A.J."/>
            <person name="Barry K."/>
            <person name="Miller A.N."/>
            <person name="Grigoriev I.V."/>
            <person name="Debuchy R."/>
            <person name="Gladieux P."/>
            <person name="Thoren M.H."/>
            <person name="Johannesson H."/>
        </authorList>
    </citation>
    <scope>NUCLEOTIDE SEQUENCE</scope>
    <source>
        <strain evidence="10">PSN243</strain>
    </source>
</reference>
<evidence type="ECO:0000313" key="10">
    <source>
        <dbReference type="EMBL" id="KAK4451952.1"/>
    </source>
</evidence>
<proteinExistence type="inferred from homology"/>
<keyword evidence="5 6" id="KW-0539">Nucleus</keyword>
<dbReference type="EMBL" id="MU865926">
    <property type="protein sequence ID" value="KAK4451952.1"/>
    <property type="molecule type" value="Genomic_DNA"/>
</dbReference>
<dbReference type="Gene3D" id="3.60.21.60">
    <property type="match status" value="2"/>
</dbReference>
<evidence type="ECO:0000256" key="2">
    <source>
        <dbReference type="ARBA" id="ARBA00007299"/>
    </source>
</evidence>
<dbReference type="Proteomes" id="UP001321760">
    <property type="component" value="Unassembled WGS sequence"/>
</dbReference>
<dbReference type="GO" id="GO:0003677">
    <property type="term" value="F:DNA binding"/>
    <property type="evidence" value="ECO:0007669"/>
    <property type="project" value="InterPro"/>
</dbReference>
<comment type="function">
    <text evidence="6">Accessory subunit of the DNA polymerase alpha complex (also known as the alpha DNA polymerase-primase complex) which plays an essential role in the initiation of DNA synthesis.</text>
</comment>
<sequence>MEDEILAELTQRFGSGDKPLEPDVVAELRSIMRLHELSAEDMYYKWDAYCIKMDANDMKVSLATLRAFKQDLQDSLERSNRAQVHIKTEKRVGATPRTASKTTNDVYGMLDGLTTPAPGRSAKPSSARRRQLETPSVSRVKAEPMSSPLKHGDQPSSSLPYLQLLAQSFIDSISDFLRPSSFHDRLNAGEVVAILNEKLPAPEPPIAPFSESRILVTVGSDRKKWGYKTLAMKLSEAAEILDDRIEEFSKLVMDHHKLDELAFGSAARQGTTEIVAVGRIASDSAEGKLNEASLLLETSRSTGNAFRIPLNLKKLKGYQFFPGQIVAFKGINASGKEFAVHQVLEVPLLPSAASSPPELEIHRNRLRGGPDAMDSDTDPLPLNVIFASGPYTADDNLDFEPLHTLCDRAADTYADALVLCGPFIDSEHPMIASGDFDLPDDVAFEPDTATMTTVFKHLISPALNRLASANPQINILLVPSVRDVIDKHVSWPQAPFSGRKELGLPKKTSIIGNPMTVNLNEAILGISTQDILWELRQEELVGGRPSDPELLPRLSKHLIEQRHFFPLYPPSDRSRLPKTGTERGVPPGAMLDVSYLKLAEIMRTRPDVLVLPSALPPFVEIVQNVVVINPGYLSKRRGAGTYARMALYPPDTSQPEIGGLMAHDVFKRARVEITRI</sequence>
<accession>A0AAV9GUK4</accession>
<dbReference type="PANTHER" id="PTHR23061">
    <property type="entry name" value="DNA POLYMERASE 2 ALPHA 70 KDA SUBUNIT"/>
    <property type="match status" value="1"/>
</dbReference>
<evidence type="ECO:0000259" key="9">
    <source>
        <dbReference type="Pfam" id="PF22062"/>
    </source>
</evidence>
<keyword evidence="11" id="KW-1185">Reference proteome</keyword>
<dbReference type="FunFam" id="3.60.21.60:FF:000008">
    <property type="entry name" value="DNA polymerase alpha subunit B"/>
    <property type="match status" value="1"/>
</dbReference>
<dbReference type="InterPro" id="IPR016722">
    <property type="entry name" value="DNA_pol_alpha_bsu"/>
</dbReference>
<dbReference type="Pfam" id="PF22062">
    <property type="entry name" value="OB_DPOA2"/>
    <property type="match status" value="1"/>
</dbReference>
<dbReference type="PANTHER" id="PTHR23061:SF12">
    <property type="entry name" value="DNA POLYMERASE ALPHA SUBUNIT B"/>
    <property type="match status" value="1"/>
</dbReference>
<feature type="region of interest" description="Disordered" evidence="7">
    <location>
        <begin position="92"/>
        <end position="156"/>
    </location>
</feature>
<evidence type="ECO:0000256" key="6">
    <source>
        <dbReference type="PIRNR" id="PIRNR018300"/>
    </source>
</evidence>
<organism evidence="10 11">
    <name type="scientific">Podospora aff. communis PSN243</name>
    <dbReference type="NCBI Taxonomy" id="3040156"/>
    <lineage>
        <taxon>Eukaryota</taxon>
        <taxon>Fungi</taxon>
        <taxon>Dikarya</taxon>
        <taxon>Ascomycota</taxon>
        <taxon>Pezizomycotina</taxon>
        <taxon>Sordariomycetes</taxon>
        <taxon>Sordariomycetidae</taxon>
        <taxon>Sordariales</taxon>
        <taxon>Podosporaceae</taxon>
        <taxon>Podospora</taxon>
    </lineage>
</organism>
<dbReference type="InterPro" id="IPR054300">
    <property type="entry name" value="OB_DPOA2"/>
</dbReference>
<reference evidence="10" key="1">
    <citation type="journal article" date="2023" name="Mol. Phylogenet. Evol.">
        <title>Genome-scale phylogeny and comparative genomics of the fungal order Sordariales.</title>
        <authorList>
            <person name="Hensen N."/>
            <person name="Bonometti L."/>
            <person name="Westerberg I."/>
            <person name="Brannstrom I.O."/>
            <person name="Guillou S."/>
            <person name="Cros-Aarteil S."/>
            <person name="Calhoun S."/>
            <person name="Haridas S."/>
            <person name="Kuo A."/>
            <person name="Mondo S."/>
            <person name="Pangilinan J."/>
            <person name="Riley R."/>
            <person name="LaButti K."/>
            <person name="Andreopoulos B."/>
            <person name="Lipzen A."/>
            <person name="Chen C."/>
            <person name="Yan M."/>
            <person name="Daum C."/>
            <person name="Ng V."/>
            <person name="Clum A."/>
            <person name="Steindorff A."/>
            <person name="Ohm R.A."/>
            <person name="Martin F."/>
            <person name="Silar P."/>
            <person name="Natvig D.O."/>
            <person name="Lalanne C."/>
            <person name="Gautier V."/>
            <person name="Ament-Velasquez S.L."/>
            <person name="Kruys A."/>
            <person name="Hutchinson M.I."/>
            <person name="Powell A.J."/>
            <person name="Barry K."/>
            <person name="Miller A.N."/>
            <person name="Grigoriev I.V."/>
            <person name="Debuchy R."/>
            <person name="Gladieux P."/>
            <person name="Hiltunen Thoren M."/>
            <person name="Johannesson H."/>
        </authorList>
    </citation>
    <scope>NUCLEOTIDE SEQUENCE</scope>
    <source>
        <strain evidence="10">PSN243</strain>
    </source>
</reference>
<comment type="similarity">
    <text evidence="2 6">Belongs to the DNA polymerase alpha subunit B family.</text>
</comment>
<feature type="domain" description="DNA polymerase alpha/delta/epsilon subunit B" evidence="8">
    <location>
        <begin position="384"/>
        <end position="619"/>
    </location>
</feature>
<dbReference type="InterPro" id="IPR007185">
    <property type="entry name" value="DNA_pol_a/d/e_bsu"/>
</dbReference>
<dbReference type="AlphaFoldDB" id="A0AAV9GUK4"/>
<dbReference type="GO" id="GO:0005658">
    <property type="term" value="C:alpha DNA polymerase:primase complex"/>
    <property type="evidence" value="ECO:0007669"/>
    <property type="project" value="TreeGrafter"/>
</dbReference>
<feature type="domain" description="DNA polymerase alpha subunit B OB" evidence="9">
    <location>
        <begin position="239"/>
        <end position="345"/>
    </location>
</feature>
<name>A0AAV9GUK4_9PEZI</name>
<comment type="caution">
    <text evidence="10">The sequence shown here is derived from an EMBL/GenBank/DDBJ whole genome shotgun (WGS) entry which is preliminary data.</text>
</comment>
<evidence type="ECO:0000256" key="4">
    <source>
        <dbReference type="ARBA" id="ARBA00022705"/>
    </source>
</evidence>
<dbReference type="FunFam" id="3.60.21.60:FF:000005">
    <property type="entry name" value="DNA polymerase alpha subunit B"/>
    <property type="match status" value="1"/>
</dbReference>